<dbReference type="InterPro" id="IPR006797">
    <property type="entry name" value="PRELI/MSF1_dom"/>
</dbReference>
<dbReference type="STRING" id="103827.A0A0N5D154"/>
<accession>A0A0N5D154</accession>
<keyword evidence="3" id="KW-1185">Reference proteome</keyword>
<gene>
    <name evidence="2" type="ORF">TCLT_LOCUS6555</name>
</gene>
<evidence type="ECO:0000313" key="3">
    <source>
        <dbReference type="Proteomes" id="UP000276776"/>
    </source>
</evidence>
<dbReference type="WBParaSite" id="TCLT_0000656601-mRNA-1">
    <property type="protein sequence ID" value="TCLT_0000656601-mRNA-1"/>
    <property type="gene ID" value="TCLT_0000656601"/>
</dbReference>
<dbReference type="OMA" id="ILMANFK"/>
<evidence type="ECO:0000313" key="2">
    <source>
        <dbReference type="EMBL" id="VDN03916.1"/>
    </source>
</evidence>
<evidence type="ECO:0000313" key="4">
    <source>
        <dbReference type="WBParaSite" id="TCLT_0000656601-mRNA-1"/>
    </source>
</evidence>
<proteinExistence type="predicted"/>
<dbReference type="PANTHER" id="PTHR11158">
    <property type="entry name" value="MSF1/PX19 RELATED"/>
    <property type="match status" value="1"/>
</dbReference>
<organism evidence="4">
    <name type="scientific">Thelazia callipaeda</name>
    <name type="common">Oriental eyeworm</name>
    <name type="synonym">Parasitic nematode</name>
    <dbReference type="NCBI Taxonomy" id="103827"/>
    <lineage>
        <taxon>Eukaryota</taxon>
        <taxon>Metazoa</taxon>
        <taxon>Ecdysozoa</taxon>
        <taxon>Nematoda</taxon>
        <taxon>Chromadorea</taxon>
        <taxon>Rhabditida</taxon>
        <taxon>Spirurina</taxon>
        <taxon>Spiruromorpha</taxon>
        <taxon>Thelazioidea</taxon>
        <taxon>Thelaziidae</taxon>
        <taxon>Thelazia</taxon>
    </lineage>
</organism>
<protein>
    <submittedName>
        <fullName evidence="4">PRELI/MSF1 domain-containing protein</fullName>
    </submittedName>
</protein>
<dbReference type="Proteomes" id="UP000276776">
    <property type="component" value="Unassembled WGS sequence"/>
</dbReference>
<dbReference type="OrthoDB" id="341300at2759"/>
<dbReference type="GO" id="GO:0005758">
    <property type="term" value="C:mitochondrial intermembrane space"/>
    <property type="evidence" value="ECO:0007669"/>
    <property type="project" value="InterPro"/>
</dbReference>
<dbReference type="Pfam" id="PF04707">
    <property type="entry name" value="PRELI"/>
    <property type="match status" value="1"/>
</dbReference>
<dbReference type="InterPro" id="IPR037365">
    <property type="entry name" value="Slowmo/Ups"/>
</dbReference>
<sequence length="198" mass="22970">MRIYDCFQHLPYTFEQVATVFWNRYPNTTAKHVISEDLIEVEIDGHQIKTKKLILKQTATFMKAVPKWMSRLTSVRVVPTIEESIFDRRKRSLVTYTRNIIMMSTCKIHERCIYKSSLNNGVCGTVVERGGIVSASFGKLNSIVERILMANFKNSMKKTIVAYMEKLNTRLQFTMYCVNIVINTLSSSTLEFSIRNFE</sequence>
<dbReference type="PROSITE" id="PS50904">
    <property type="entry name" value="PRELI_MSF1"/>
    <property type="match status" value="1"/>
</dbReference>
<evidence type="ECO:0000259" key="1">
    <source>
        <dbReference type="PROSITE" id="PS50904"/>
    </source>
</evidence>
<reference evidence="2 3" key="2">
    <citation type="submission" date="2018-11" db="EMBL/GenBank/DDBJ databases">
        <authorList>
            <consortium name="Pathogen Informatics"/>
        </authorList>
    </citation>
    <scope>NUCLEOTIDE SEQUENCE [LARGE SCALE GENOMIC DNA]</scope>
</reference>
<name>A0A0N5D154_THECL</name>
<dbReference type="AlphaFoldDB" id="A0A0N5D154"/>
<dbReference type="EMBL" id="UYYF01004426">
    <property type="protein sequence ID" value="VDN03916.1"/>
    <property type="molecule type" value="Genomic_DNA"/>
</dbReference>
<reference evidence="4" key="1">
    <citation type="submission" date="2017-02" db="UniProtKB">
        <authorList>
            <consortium name="WormBaseParasite"/>
        </authorList>
    </citation>
    <scope>IDENTIFICATION</scope>
</reference>
<feature type="domain" description="PRELI/MSF1" evidence="1">
    <location>
        <begin position="1"/>
        <end position="175"/>
    </location>
</feature>